<feature type="region of interest" description="Disordered" evidence="1">
    <location>
        <begin position="1"/>
        <end position="30"/>
    </location>
</feature>
<protein>
    <submittedName>
        <fullName evidence="2">Uncharacterized protein</fullName>
    </submittedName>
</protein>
<accession>A0A9P4QI89</accession>
<feature type="region of interest" description="Disordered" evidence="1">
    <location>
        <begin position="133"/>
        <end position="157"/>
    </location>
</feature>
<proteinExistence type="predicted"/>
<gene>
    <name evidence="2" type="ORF">K431DRAFT_281314</name>
</gene>
<dbReference type="Proteomes" id="UP000799441">
    <property type="component" value="Unassembled WGS sequence"/>
</dbReference>
<dbReference type="EMBL" id="MU003768">
    <property type="protein sequence ID" value="KAF2725366.1"/>
    <property type="molecule type" value="Genomic_DNA"/>
</dbReference>
<name>A0A9P4QI89_9PEZI</name>
<reference evidence="2" key="1">
    <citation type="journal article" date="2020" name="Stud. Mycol.">
        <title>101 Dothideomycetes genomes: a test case for predicting lifestyles and emergence of pathogens.</title>
        <authorList>
            <person name="Haridas S."/>
            <person name="Albert R."/>
            <person name="Binder M."/>
            <person name="Bloem J."/>
            <person name="Labutti K."/>
            <person name="Salamov A."/>
            <person name="Andreopoulos B."/>
            <person name="Baker S."/>
            <person name="Barry K."/>
            <person name="Bills G."/>
            <person name="Bluhm B."/>
            <person name="Cannon C."/>
            <person name="Castanera R."/>
            <person name="Culley D."/>
            <person name="Daum C."/>
            <person name="Ezra D."/>
            <person name="Gonzalez J."/>
            <person name="Henrissat B."/>
            <person name="Kuo A."/>
            <person name="Liang C."/>
            <person name="Lipzen A."/>
            <person name="Lutzoni F."/>
            <person name="Magnuson J."/>
            <person name="Mondo S."/>
            <person name="Nolan M."/>
            <person name="Ohm R."/>
            <person name="Pangilinan J."/>
            <person name="Park H.-J."/>
            <person name="Ramirez L."/>
            <person name="Alfaro M."/>
            <person name="Sun H."/>
            <person name="Tritt A."/>
            <person name="Yoshinaga Y."/>
            <person name="Zwiers L.-H."/>
            <person name="Turgeon B."/>
            <person name="Goodwin S."/>
            <person name="Spatafora J."/>
            <person name="Crous P."/>
            <person name="Grigoriev I."/>
        </authorList>
    </citation>
    <scope>NUCLEOTIDE SEQUENCE</scope>
    <source>
        <strain evidence="2">CBS 116435</strain>
    </source>
</reference>
<comment type="caution">
    <text evidence="2">The sequence shown here is derived from an EMBL/GenBank/DDBJ whole genome shotgun (WGS) entry which is preliminary data.</text>
</comment>
<evidence type="ECO:0000313" key="3">
    <source>
        <dbReference type="Proteomes" id="UP000799441"/>
    </source>
</evidence>
<evidence type="ECO:0000256" key="1">
    <source>
        <dbReference type="SAM" id="MobiDB-lite"/>
    </source>
</evidence>
<feature type="compositionally biased region" description="Pro residues" evidence="1">
    <location>
        <begin position="14"/>
        <end position="30"/>
    </location>
</feature>
<organism evidence="2 3">
    <name type="scientific">Polychaeton citri CBS 116435</name>
    <dbReference type="NCBI Taxonomy" id="1314669"/>
    <lineage>
        <taxon>Eukaryota</taxon>
        <taxon>Fungi</taxon>
        <taxon>Dikarya</taxon>
        <taxon>Ascomycota</taxon>
        <taxon>Pezizomycotina</taxon>
        <taxon>Dothideomycetes</taxon>
        <taxon>Dothideomycetidae</taxon>
        <taxon>Capnodiales</taxon>
        <taxon>Capnodiaceae</taxon>
        <taxon>Polychaeton</taxon>
    </lineage>
</organism>
<keyword evidence="3" id="KW-1185">Reference proteome</keyword>
<evidence type="ECO:0000313" key="2">
    <source>
        <dbReference type="EMBL" id="KAF2725366.1"/>
    </source>
</evidence>
<sequence>MSSPPKITIRPPLTTSPPAPQPPAETYSPPPLPWLLETWNVTHSTLPMWKSKRNVQIQYTSLAPSDPSVTAEGGESDRLDDLVTYQGLDSSKVSSVRGVDKAANAQRRDVWDWRGRGWLVVAGSRWEVIGWGEEEEEGGGGGDHAPTGSSPPGGGGTNKNKWVVTLFAKTLFTPQGVDIYSLSPQGVKAETLQGIKKALAGCEDGSVKKLAGELFEVAVDGERAG</sequence>
<dbReference type="OrthoDB" id="9975758at2759"/>
<dbReference type="AlphaFoldDB" id="A0A9P4QI89"/>